<dbReference type="GO" id="GO:0016788">
    <property type="term" value="F:hydrolase activity, acting on ester bonds"/>
    <property type="evidence" value="ECO:0007669"/>
    <property type="project" value="UniProtKB-UniRule"/>
</dbReference>
<keyword evidence="3 5" id="KW-0540">Nuclease</keyword>
<dbReference type="PANTHER" id="PTHR33317:SF4">
    <property type="entry name" value="POLYNUCLEOTIDYL TRANSFERASE, RIBONUCLEASE H-LIKE SUPERFAMILY PROTEIN"/>
    <property type="match status" value="1"/>
</dbReference>
<comment type="function">
    <text evidence="5">Could be a nuclease involved in processing of the 5'-end of pre-16S rRNA.</text>
</comment>
<dbReference type="CDD" id="cd16964">
    <property type="entry name" value="YqgF"/>
    <property type="match status" value="1"/>
</dbReference>
<dbReference type="GO" id="GO:0004518">
    <property type="term" value="F:nuclease activity"/>
    <property type="evidence" value="ECO:0007669"/>
    <property type="project" value="UniProtKB-KW"/>
</dbReference>
<dbReference type="HAMAP" id="MF_00651">
    <property type="entry name" value="Nuclease_YqgF"/>
    <property type="match status" value="1"/>
</dbReference>
<dbReference type="PANTHER" id="PTHR33317">
    <property type="entry name" value="POLYNUCLEOTIDYL TRANSFERASE, RIBONUCLEASE H-LIKE SUPERFAMILY PROTEIN"/>
    <property type="match status" value="1"/>
</dbReference>
<evidence type="ECO:0000256" key="2">
    <source>
        <dbReference type="ARBA" id="ARBA00022517"/>
    </source>
</evidence>
<comment type="subcellular location">
    <subcellularLocation>
        <location evidence="5">Cytoplasm</location>
    </subcellularLocation>
</comment>
<evidence type="ECO:0000256" key="5">
    <source>
        <dbReference type="HAMAP-Rule" id="MF_00651"/>
    </source>
</evidence>
<keyword evidence="1 5" id="KW-0963">Cytoplasm</keyword>
<dbReference type="Proteomes" id="UP000727857">
    <property type="component" value="Unassembled WGS sequence"/>
</dbReference>
<comment type="caution">
    <text evidence="7">The sequence shown here is derived from an EMBL/GenBank/DDBJ whole genome shotgun (WGS) entry which is preliminary data.</text>
</comment>
<evidence type="ECO:0000259" key="6">
    <source>
        <dbReference type="SMART" id="SM00732"/>
    </source>
</evidence>
<comment type="similarity">
    <text evidence="5">Belongs to the YqgF HJR family.</text>
</comment>
<dbReference type="InterPro" id="IPR037027">
    <property type="entry name" value="YqgF/RNaseH-like_dom_sf"/>
</dbReference>
<dbReference type="AlphaFoldDB" id="A0A940DH24"/>
<evidence type="ECO:0000256" key="1">
    <source>
        <dbReference type="ARBA" id="ARBA00022490"/>
    </source>
</evidence>
<reference evidence="7" key="1">
    <citation type="submission" date="2020-10" db="EMBL/GenBank/DDBJ databases">
        <authorList>
            <person name="Gilroy R."/>
        </authorList>
    </citation>
    <scope>NUCLEOTIDE SEQUENCE</scope>
    <source>
        <strain evidence="7">517</strain>
    </source>
</reference>
<sequence>MRKLALDVGDVRIGIATSDIMGIIASGYETYVRKGGAADYEYIAAFVKAHDVDEVVVGLPVNMDGTEGARAELTRAFAEELKPYLGDVPVRFQDERLTTVQAERMLIQGGVRREKRKKVIDKVAATLILQAFLDSRR</sequence>
<dbReference type="SMART" id="SM00732">
    <property type="entry name" value="YqgFc"/>
    <property type="match status" value="1"/>
</dbReference>
<feature type="domain" description="YqgF/RNase H-like" evidence="6">
    <location>
        <begin position="1"/>
        <end position="102"/>
    </location>
</feature>
<dbReference type="InterPro" id="IPR006641">
    <property type="entry name" value="YqgF/RNaseH-like_dom"/>
</dbReference>
<accession>A0A940DH24</accession>
<protein>
    <recommendedName>
        <fullName evidence="5">Putative pre-16S rRNA nuclease</fullName>
        <ecNumber evidence="5">3.1.-.-</ecNumber>
    </recommendedName>
</protein>
<gene>
    <name evidence="7" type="primary">ruvX</name>
    <name evidence="7" type="ORF">IAB16_04695</name>
</gene>
<evidence type="ECO:0000256" key="4">
    <source>
        <dbReference type="ARBA" id="ARBA00022801"/>
    </source>
</evidence>
<dbReference type="NCBIfam" id="TIGR00250">
    <property type="entry name" value="RNAse_H_YqgF"/>
    <property type="match status" value="1"/>
</dbReference>
<dbReference type="GO" id="GO:0000967">
    <property type="term" value="P:rRNA 5'-end processing"/>
    <property type="evidence" value="ECO:0007669"/>
    <property type="project" value="UniProtKB-UniRule"/>
</dbReference>
<organism evidence="7 8">
    <name type="scientific">Candidatus Stercoripulliclostridium pullicola</name>
    <dbReference type="NCBI Taxonomy" id="2840953"/>
    <lineage>
        <taxon>Bacteria</taxon>
        <taxon>Bacillati</taxon>
        <taxon>Bacillota</taxon>
        <taxon>Clostridia</taxon>
        <taxon>Eubacteriales</taxon>
        <taxon>Candidatus Stercoripulliclostridium</taxon>
    </lineage>
</organism>
<dbReference type="EC" id="3.1.-.-" evidence="5"/>
<reference evidence="7" key="2">
    <citation type="journal article" date="2021" name="PeerJ">
        <title>Extensive microbial diversity within the chicken gut microbiome revealed by metagenomics and culture.</title>
        <authorList>
            <person name="Gilroy R."/>
            <person name="Ravi A."/>
            <person name="Getino M."/>
            <person name="Pursley I."/>
            <person name="Horton D.L."/>
            <person name="Alikhan N.F."/>
            <person name="Baker D."/>
            <person name="Gharbi K."/>
            <person name="Hall N."/>
            <person name="Watson M."/>
            <person name="Adriaenssens E.M."/>
            <person name="Foster-Nyarko E."/>
            <person name="Jarju S."/>
            <person name="Secka A."/>
            <person name="Antonio M."/>
            <person name="Oren A."/>
            <person name="Chaudhuri R.R."/>
            <person name="La Ragione R."/>
            <person name="Hildebrand F."/>
            <person name="Pallen M.J."/>
        </authorList>
    </citation>
    <scope>NUCLEOTIDE SEQUENCE</scope>
    <source>
        <strain evidence="7">517</strain>
    </source>
</reference>
<keyword evidence="4 5" id="KW-0378">Hydrolase</keyword>
<name>A0A940DH24_9FIRM</name>
<dbReference type="InterPro" id="IPR005227">
    <property type="entry name" value="YqgF"/>
</dbReference>
<dbReference type="InterPro" id="IPR012337">
    <property type="entry name" value="RNaseH-like_sf"/>
</dbReference>
<proteinExistence type="inferred from homology"/>
<evidence type="ECO:0000313" key="8">
    <source>
        <dbReference type="Proteomes" id="UP000727857"/>
    </source>
</evidence>
<dbReference type="EMBL" id="JADINF010000118">
    <property type="protein sequence ID" value="MBO8424294.1"/>
    <property type="molecule type" value="Genomic_DNA"/>
</dbReference>
<evidence type="ECO:0000256" key="3">
    <source>
        <dbReference type="ARBA" id="ARBA00022722"/>
    </source>
</evidence>
<dbReference type="GO" id="GO:0005829">
    <property type="term" value="C:cytosol"/>
    <property type="evidence" value="ECO:0007669"/>
    <property type="project" value="TreeGrafter"/>
</dbReference>
<dbReference type="Pfam" id="PF03652">
    <property type="entry name" value="RuvX"/>
    <property type="match status" value="1"/>
</dbReference>
<keyword evidence="2 5" id="KW-0690">Ribosome biogenesis</keyword>
<dbReference type="Gene3D" id="3.30.420.140">
    <property type="entry name" value="YqgF/RNase H-like domain"/>
    <property type="match status" value="1"/>
</dbReference>
<dbReference type="SUPFAM" id="SSF53098">
    <property type="entry name" value="Ribonuclease H-like"/>
    <property type="match status" value="1"/>
</dbReference>
<evidence type="ECO:0000313" key="7">
    <source>
        <dbReference type="EMBL" id="MBO8424294.1"/>
    </source>
</evidence>